<feature type="domain" description="PepSY" evidence="2">
    <location>
        <begin position="31"/>
        <end position="84"/>
    </location>
</feature>
<dbReference type="EMBL" id="WEIO01000013">
    <property type="protein sequence ID" value="KAB7704444.1"/>
    <property type="molecule type" value="Genomic_DNA"/>
</dbReference>
<evidence type="ECO:0000313" key="4">
    <source>
        <dbReference type="Proteomes" id="UP000429595"/>
    </source>
</evidence>
<reference evidence="3 4" key="1">
    <citation type="submission" date="2019-10" db="EMBL/GenBank/DDBJ databases">
        <title>Bacillus aerolatum sp. nov., isolated from bioaerosol of sport playgrounds.</title>
        <authorList>
            <person name="Chen P."/>
            <person name="Zhang G."/>
        </authorList>
    </citation>
    <scope>NUCLEOTIDE SEQUENCE [LARGE SCALE GENOMIC DNA]</scope>
    <source>
        <strain evidence="3 4">CX253</strain>
    </source>
</reference>
<comment type="caution">
    <text evidence="3">The sequence shown here is derived from an EMBL/GenBank/DDBJ whole genome shotgun (WGS) entry which is preliminary data.</text>
</comment>
<dbReference type="Pfam" id="PF03413">
    <property type="entry name" value="PepSY"/>
    <property type="match status" value="2"/>
</dbReference>
<dbReference type="AlphaFoldDB" id="A0A6I1FGJ2"/>
<evidence type="ECO:0000259" key="2">
    <source>
        <dbReference type="Pfam" id="PF03413"/>
    </source>
</evidence>
<accession>A0A6I1FGJ2</accession>
<gene>
    <name evidence="3" type="ORF">F9802_17265</name>
</gene>
<sequence length="284" mass="31940">MKVKVLLIVFIIFGLSFTLFQIFKKEHPVNISQKEAEAIAVKLYGGKVLNTTVNKENNNYQISIDNHKGIYNMYVDGNTKKVSNVRLIKRKESLLTIDEAKKNIEKELNGRIDQIKQVNKKEGAFAEATVKKDDKHYSVEYDLKKKKIVANTEKKMASNTQMKDHLSKGIEQKSNTNTSLISKQQARNIALQQINGKVTNLSEVITQNGKHYKVTVDGPSEGAHVYVQANTGKVSSISWYAKAQPKPQPKPQSDPKPSGDDDVEDDDDEDDLNDDDENSTDNDD</sequence>
<feature type="compositionally biased region" description="Basic and acidic residues" evidence="1">
    <location>
        <begin position="155"/>
        <end position="171"/>
    </location>
</feature>
<keyword evidence="4" id="KW-1185">Reference proteome</keyword>
<dbReference type="RefSeq" id="WP_152154201.1">
    <property type="nucleotide sequence ID" value="NZ_WEIO01000013.1"/>
</dbReference>
<evidence type="ECO:0000313" key="3">
    <source>
        <dbReference type="EMBL" id="KAB7704444.1"/>
    </source>
</evidence>
<organism evidence="3 4">
    <name type="scientific">Bacillus aerolatus</name>
    <dbReference type="NCBI Taxonomy" id="2653354"/>
    <lineage>
        <taxon>Bacteria</taxon>
        <taxon>Bacillati</taxon>
        <taxon>Bacillota</taxon>
        <taxon>Bacilli</taxon>
        <taxon>Bacillales</taxon>
        <taxon>Bacillaceae</taxon>
        <taxon>Bacillus</taxon>
    </lineage>
</organism>
<feature type="domain" description="PepSY" evidence="2">
    <location>
        <begin position="181"/>
        <end position="234"/>
    </location>
</feature>
<feature type="region of interest" description="Disordered" evidence="1">
    <location>
        <begin position="238"/>
        <end position="284"/>
    </location>
</feature>
<proteinExistence type="predicted"/>
<evidence type="ECO:0000256" key="1">
    <source>
        <dbReference type="SAM" id="MobiDB-lite"/>
    </source>
</evidence>
<protein>
    <recommendedName>
        <fullName evidence="2">PepSY domain-containing protein</fullName>
    </recommendedName>
</protein>
<dbReference type="InterPro" id="IPR025711">
    <property type="entry name" value="PepSY"/>
</dbReference>
<dbReference type="Gene3D" id="3.10.450.40">
    <property type="match status" value="1"/>
</dbReference>
<feature type="compositionally biased region" description="Acidic residues" evidence="1">
    <location>
        <begin position="260"/>
        <end position="284"/>
    </location>
</feature>
<feature type="region of interest" description="Disordered" evidence="1">
    <location>
        <begin position="155"/>
        <end position="178"/>
    </location>
</feature>
<dbReference type="Proteomes" id="UP000429595">
    <property type="component" value="Unassembled WGS sequence"/>
</dbReference>
<name>A0A6I1FGJ2_9BACI</name>